<keyword evidence="5 10" id="KW-0479">Metal-binding</keyword>
<feature type="binding site" evidence="10">
    <location>
        <position position="116"/>
    </location>
    <ligand>
        <name>Mn(2+)</name>
        <dbReference type="ChEBI" id="CHEBI:29035"/>
        <label>2</label>
    </ligand>
</feature>
<dbReference type="CDD" id="cd07398">
    <property type="entry name" value="MPP_YbbF-LpxH"/>
    <property type="match status" value="1"/>
</dbReference>
<dbReference type="Proteomes" id="UP000823934">
    <property type="component" value="Unassembled WGS sequence"/>
</dbReference>
<comment type="function">
    <text evidence="10">Hydrolyzes the pyrophosphate bond of UDP-2,3-diacylglucosamine to yield 2,3-diacylglucosamine 1-phosphate (lipid X) and UMP by catalyzing the attack of water at the alpha-P atom. Involved in the biosynthesis of lipid A, a phosphorylated glycolipid that anchors the lipopolysaccharide to the outer membrane of the cell.</text>
</comment>
<dbReference type="GO" id="GO:0005737">
    <property type="term" value="C:cytoplasm"/>
    <property type="evidence" value="ECO:0007669"/>
    <property type="project" value="InterPro"/>
</dbReference>
<evidence type="ECO:0000313" key="12">
    <source>
        <dbReference type="EMBL" id="HIW07626.1"/>
    </source>
</evidence>
<proteinExistence type="inferred from homology"/>
<feature type="binding site" evidence="10">
    <location>
        <position position="124"/>
    </location>
    <ligand>
        <name>substrate</name>
    </ligand>
</feature>
<dbReference type="AlphaFoldDB" id="A0A9D1Q7K7"/>
<comment type="catalytic activity">
    <reaction evidence="10">
        <text>UDP-2-N,3-O-bis[(3R)-3-hydroxytetradecanoyl]-alpha-D-glucosamine + H2O = 2-N,3-O-bis[(3R)-3-hydroxytetradecanoyl]-alpha-D-glucosaminyl 1-phosphate + UMP + 2 H(+)</text>
        <dbReference type="Rhea" id="RHEA:25213"/>
        <dbReference type="ChEBI" id="CHEBI:15377"/>
        <dbReference type="ChEBI" id="CHEBI:15378"/>
        <dbReference type="ChEBI" id="CHEBI:57865"/>
        <dbReference type="ChEBI" id="CHEBI:57957"/>
        <dbReference type="ChEBI" id="CHEBI:78847"/>
        <dbReference type="EC" id="3.6.1.54"/>
    </reaction>
</comment>
<keyword evidence="9 10" id="KW-0464">Manganese</keyword>
<dbReference type="NCBIfam" id="TIGR01854">
    <property type="entry name" value="lipid_A_lpxH"/>
    <property type="match status" value="1"/>
</dbReference>
<evidence type="ECO:0000256" key="8">
    <source>
        <dbReference type="ARBA" id="ARBA00023136"/>
    </source>
</evidence>
<comment type="pathway">
    <text evidence="10">Glycolipid biosynthesis; lipid IV(A) biosynthesis; lipid IV(A) from (3R)-3-hydroxytetradecanoyl-[acyl-carrier-protein] and UDP-N-acetyl-alpha-D-glucosamine: step 4/6.</text>
</comment>
<accession>A0A9D1Q7K7</accession>
<keyword evidence="7 10" id="KW-0443">Lipid metabolism</keyword>
<dbReference type="NCBIfam" id="NF003743">
    <property type="entry name" value="PRK05340.1"/>
    <property type="match status" value="1"/>
</dbReference>
<feature type="binding site" evidence="10">
    <location>
        <position position="196"/>
    </location>
    <ligand>
        <name>Mn(2+)</name>
        <dbReference type="ChEBI" id="CHEBI:29035"/>
        <label>1</label>
    </ligand>
</feature>
<dbReference type="GO" id="GO:0008758">
    <property type="term" value="F:UDP-2,3-diacylglucosamine hydrolase activity"/>
    <property type="evidence" value="ECO:0007669"/>
    <property type="project" value="UniProtKB-UniRule"/>
</dbReference>
<feature type="binding site" evidence="10">
    <location>
        <position position="194"/>
    </location>
    <ligand>
        <name>substrate</name>
    </ligand>
</feature>
<gene>
    <name evidence="10" type="primary">lpxH</name>
    <name evidence="12" type="ORF">H9889_09930</name>
</gene>
<comment type="cofactor">
    <cofactor evidence="10">
        <name>Mn(2+)</name>
        <dbReference type="ChEBI" id="CHEBI:29035"/>
    </cofactor>
    <text evidence="10">Binds 2 Mn(2+) ions per subunit in a binuclear metal center.</text>
</comment>
<feature type="domain" description="Calcineurin-like phosphoesterase" evidence="11">
    <location>
        <begin position="8"/>
        <end position="197"/>
    </location>
</feature>
<dbReference type="Pfam" id="PF00149">
    <property type="entry name" value="Metallophos"/>
    <property type="match status" value="1"/>
</dbReference>
<dbReference type="InterPro" id="IPR029052">
    <property type="entry name" value="Metallo-depent_PP-like"/>
</dbReference>
<feature type="binding site" evidence="10">
    <location>
        <begin position="83"/>
        <end position="84"/>
    </location>
    <ligand>
        <name>substrate</name>
    </ligand>
</feature>
<dbReference type="PANTHER" id="PTHR34990">
    <property type="entry name" value="UDP-2,3-DIACYLGLUCOSAMINE HYDROLASE-RELATED"/>
    <property type="match status" value="1"/>
</dbReference>
<dbReference type="InterPro" id="IPR004843">
    <property type="entry name" value="Calcineurin-like_PHP"/>
</dbReference>
<evidence type="ECO:0000256" key="5">
    <source>
        <dbReference type="ARBA" id="ARBA00022723"/>
    </source>
</evidence>
<comment type="subcellular location">
    <subcellularLocation>
        <location evidence="10">Cell inner membrane</location>
        <topology evidence="10">Peripheral membrane protein</topology>
        <orientation evidence="10">Cytoplasmic side</orientation>
    </subcellularLocation>
</comment>
<evidence type="ECO:0000256" key="4">
    <source>
        <dbReference type="ARBA" id="ARBA00022556"/>
    </source>
</evidence>
<evidence type="ECO:0000256" key="3">
    <source>
        <dbReference type="ARBA" id="ARBA00022519"/>
    </source>
</evidence>
<reference evidence="12" key="1">
    <citation type="journal article" date="2021" name="PeerJ">
        <title>Extensive microbial diversity within the chicken gut microbiome revealed by metagenomics and culture.</title>
        <authorList>
            <person name="Gilroy R."/>
            <person name="Ravi A."/>
            <person name="Getino M."/>
            <person name="Pursley I."/>
            <person name="Horton D.L."/>
            <person name="Alikhan N.F."/>
            <person name="Baker D."/>
            <person name="Gharbi K."/>
            <person name="Hall N."/>
            <person name="Watson M."/>
            <person name="Adriaenssens E.M."/>
            <person name="Foster-Nyarko E."/>
            <person name="Jarju S."/>
            <person name="Secka A."/>
            <person name="Antonio M."/>
            <person name="Oren A."/>
            <person name="Chaudhuri R.R."/>
            <person name="La Ragione R."/>
            <person name="Hildebrand F."/>
            <person name="Pallen M.J."/>
        </authorList>
    </citation>
    <scope>NUCLEOTIDE SEQUENCE</scope>
    <source>
        <strain evidence="12">CHK160-9182</strain>
    </source>
</reference>
<evidence type="ECO:0000256" key="10">
    <source>
        <dbReference type="HAMAP-Rule" id="MF_00575"/>
    </source>
</evidence>
<evidence type="ECO:0000256" key="9">
    <source>
        <dbReference type="ARBA" id="ARBA00023211"/>
    </source>
</evidence>
<evidence type="ECO:0000313" key="13">
    <source>
        <dbReference type="Proteomes" id="UP000823934"/>
    </source>
</evidence>
<organism evidence="12 13">
    <name type="scientific">Candidatus Ignatzschineria merdigallinarum</name>
    <dbReference type="NCBI Taxonomy" id="2838621"/>
    <lineage>
        <taxon>Bacteria</taxon>
        <taxon>Pseudomonadati</taxon>
        <taxon>Pseudomonadota</taxon>
        <taxon>Gammaproteobacteria</taxon>
        <taxon>Cardiobacteriales</taxon>
        <taxon>Ignatzschineriaceae</taxon>
        <taxon>Ignatzschineria</taxon>
    </lineage>
</organism>
<dbReference type="GO" id="GO:0009245">
    <property type="term" value="P:lipid A biosynthetic process"/>
    <property type="evidence" value="ECO:0007669"/>
    <property type="project" value="UniProtKB-UniRule"/>
</dbReference>
<protein>
    <recommendedName>
        <fullName evidence="10">UDP-2,3-diacylglucosamine hydrolase</fullName>
        <ecNumber evidence="10">3.6.1.54</ecNumber>
    </recommendedName>
    <alternativeName>
        <fullName evidence="10">UDP-2,3-diacylglucosamine diphosphatase</fullName>
    </alternativeName>
</protein>
<evidence type="ECO:0000256" key="1">
    <source>
        <dbReference type="ARBA" id="ARBA00022475"/>
    </source>
</evidence>
<feature type="binding site" evidence="10">
    <location>
        <position position="194"/>
    </location>
    <ligand>
        <name>Mn(2+)</name>
        <dbReference type="ChEBI" id="CHEBI:29035"/>
        <label>2</label>
    </ligand>
</feature>
<evidence type="ECO:0000256" key="2">
    <source>
        <dbReference type="ARBA" id="ARBA00022516"/>
    </source>
</evidence>
<dbReference type="EC" id="3.6.1.54" evidence="10"/>
<dbReference type="SUPFAM" id="SSF56300">
    <property type="entry name" value="Metallo-dependent phosphatases"/>
    <property type="match status" value="1"/>
</dbReference>
<evidence type="ECO:0000259" key="11">
    <source>
        <dbReference type="Pfam" id="PF00149"/>
    </source>
</evidence>
<keyword evidence="2 10" id="KW-0444">Lipid biosynthesis</keyword>
<feature type="binding site" evidence="10">
    <location>
        <position position="12"/>
    </location>
    <ligand>
        <name>Mn(2+)</name>
        <dbReference type="ChEBI" id="CHEBI:29035"/>
        <label>1</label>
    </ligand>
</feature>
<dbReference type="EMBL" id="DXHP01000214">
    <property type="protein sequence ID" value="HIW07626.1"/>
    <property type="molecule type" value="Genomic_DNA"/>
</dbReference>
<reference evidence="12" key="2">
    <citation type="submission" date="2021-04" db="EMBL/GenBank/DDBJ databases">
        <authorList>
            <person name="Gilroy R."/>
        </authorList>
    </citation>
    <scope>NUCLEOTIDE SEQUENCE</scope>
    <source>
        <strain evidence="12">CHK160-9182</strain>
    </source>
</reference>
<dbReference type="HAMAP" id="MF_00575">
    <property type="entry name" value="LpxH"/>
    <property type="match status" value="1"/>
</dbReference>
<comment type="caution">
    <text evidence="12">The sequence shown here is derived from an EMBL/GenBank/DDBJ whole genome shotgun (WGS) entry which is preliminary data.</text>
</comment>
<dbReference type="InterPro" id="IPR010138">
    <property type="entry name" value="UDP-diacylglucosamine_Hdrlase"/>
</dbReference>
<dbReference type="Gene3D" id="3.60.21.10">
    <property type="match status" value="1"/>
</dbReference>
<evidence type="ECO:0000256" key="6">
    <source>
        <dbReference type="ARBA" id="ARBA00022801"/>
    </source>
</evidence>
<name>A0A9D1Q7K7_9GAMM</name>
<comment type="similarity">
    <text evidence="10">Belongs to the LpxH family.</text>
</comment>
<feature type="binding site" evidence="10">
    <location>
        <position position="14"/>
    </location>
    <ligand>
        <name>Mn(2+)</name>
        <dbReference type="ChEBI" id="CHEBI:29035"/>
        <label>1</label>
    </ligand>
</feature>
<keyword evidence="8 10" id="KW-0472">Membrane</keyword>
<dbReference type="GO" id="GO:0030145">
    <property type="term" value="F:manganese ion binding"/>
    <property type="evidence" value="ECO:0007669"/>
    <property type="project" value="UniProtKB-UniRule"/>
</dbReference>
<comment type="caution">
    <text evidence="10">Lacks conserved residue(s) required for the propagation of feature annotation.</text>
</comment>
<keyword evidence="1 10" id="KW-1003">Cell membrane</keyword>
<feature type="binding site" evidence="10">
    <location>
        <position position="83"/>
    </location>
    <ligand>
        <name>Mn(2+)</name>
        <dbReference type="ChEBI" id="CHEBI:29035"/>
        <label>2</label>
    </ligand>
</feature>
<keyword evidence="4 10" id="KW-0441">Lipid A biosynthesis</keyword>
<dbReference type="PANTHER" id="PTHR34990:SF1">
    <property type="entry name" value="UDP-2,3-DIACYLGLUCOSAMINE HYDROLASE"/>
    <property type="match status" value="1"/>
</dbReference>
<feature type="binding site" evidence="10">
    <location>
        <position position="45"/>
    </location>
    <ligand>
        <name>Mn(2+)</name>
        <dbReference type="ChEBI" id="CHEBI:29035"/>
        <label>2</label>
    </ligand>
</feature>
<feature type="binding site" evidence="10">
    <location>
        <position position="162"/>
    </location>
    <ligand>
        <name>substrate</name>
    </ligand>
</feature>
<dbReference type="GO" id="GO:0019897">
    <property type="term" value="C:extrinsic component of plasma membrane"/>
    <property type="evidence" value="ECO:0007669"/>
    <property type="project" value="UniProtKB-UniRule"/>
</dbReference>
<feature type="binding site" evidence="10">
    <location>
        <position position="45"/>
    </location>
    <ligand>
        <name>Mn(2+)</name>
        <dbReference type="ChEBI" id="CHEBI:29035"/>
        <label>1</label>
    </ligand>
</feature>
<keyword evidence="3 10" id="KW-0997">Cell inner membrane</keyword>
<evidence type="ECO:0000256" key="7">
    <source>
        <dbReference type="ARBA" id="ARBA00023098"/>
    </source>
</evidence>
<sequence length="247" mass="28763">MKDQTVSLFISDIHLSESRNDIVTAFFAFIETIAPTADRLYILGDLFDFWAGDDIETALTRSVAMALSALSEKEVEIFFIPGNRDFVLGKAYAERAGMKLVGESLKIDHEQILLIHGDELCIEDVDYQRYKKWIRHPFILALLKRLPRRYRLKLAEKIRMKSQNSPKRSIVDVTPSYVDQYFQAQKVQKIIHGHTHRAGHHRHLDHYERYVLSDWDKKGDYLKLENGKLSRHIFQIDPFLMLSESAS</sequence>
<dbReference type="InterPro" id="IPR043461">
    <property type="entry name" value="LpxH-like"/>
</dbReference>
<keyword evidence="6 10" id="KW-0378">Hydrolase</keyword>